<dbReference type="KEGG" id="cyc:PCC7424_2404"/>
<evidence type="ECO:0000313" key="2">
    <source>
        <dbReference type="Proteomes" id="UP000002384"/>
    </source>
</evidence>
<organism evidence="1 2">
    <name type="scientific">Gloeothece citriformis (strain PCC 7424)</name>
    <name type="common">Cyanothece sp. (strain PCC 7424)</name>
    <dbReference type="NCBI Taxonomy" id="65393"/>
    <lineage>
        <taxon>Bacteria</taxon>
        <taxon>Bacillati</taxon>
        <taxon>Cyanobacteriota</taxon>
        <taxon>Cyanophyceae</taxon>
        <taxon>Oscillatoriophycideae</taxon>
        <taxon>Chroococcales</taxon>
        <taxon>Aphanothecaceae</taxon>
        <taxon>Gloeothece</taxon>
        <taxon>Gloeothece citriformis</taxon>
    </lineage>
</organism>
<reference evidence="2" key="1">
    <citation type="journal article" date="2011" name="MBio">
        <title>Novel metabolic attributes of the genus Cyanothece, comprising a group of unicellular nitrogen-fixing Cyanobacteria.</title>
        <authorList>
            <person name="Bandyopadhyay A."/>
            <person name="Elvitigala T."/>
            <person name="Welsh E."/>
            <person name="Stockel J."/>
            <person name="Liberton M."/>
            <person name="Min H."/>
            <person name="Sherman L.A."/>
            <person name="Pakrasi H.B."/>
        </authorList>
    </citation>
    <scope>NUCLEOTIDE SEQUENCE [LARGE SCALE GENOMIC DNA]</scope>
    <source>
        <strain evidence="2">PCC 7424</strain>
    </source>
</reference>
<gene>
    <name evidence="1" type="ordered locus">PCC7424_2404</name>
</gene>
<protein>
    <recommendedName>
        <fullName evidence="3">PIN domain-containing protein</fullName>
    </recommendedName>
</protein>
<sequence>MKAKVYVETSVISYLTSRLSRDRVRARHQQIT</sequence>
<name>B7KIY9_GLOC7</name>
<evidence type="ECO:0008006" key="3">
    <source>
        <dbReference type="Google" id="ProtNLM"/>
    </source>
</evidence>
<dbReference type="AlphaFoldDB" id="B7KIY9"/>
<dbReference type="EMBL" id="CP001291">
    <property type="protein sequence ID" value="ACK70825.1"/>
    <property type="molecule type" value="Genomic_DNA"/>
</dbReference>
<accession>B7KIY9</accession>
<dbReference type="HOGENOM" id="CLU_3389033_0_0_3"/>
<dbReference type="Proteomes" id="UP000002384">
    <property type="component" value="Chromosome"/>
</dbReference>
<evidence type="ECO:0000313" key="1">
    <source>
        <dbReference type="EMBL" id="ACK70825.1"/>
    </source>
</evidence>
<proteinExistence type="predicted"/>
<keyword evidence="2" id="KW-1185">Reference proteome</keyword>